<dbReference type="WBParaSite" id="SVE_1014400.1">
    <property type="protein sequence ID" value="SVE_1014400.1"/>
    <property type="gene ID" value="SVE_1014400"/>
</dbReference>
<dbReference type="PROSITE" id="PS50003">
    <property type="entry name" value="PH_DOMAIN"/>
    <property type="match status" value="1"/>
</dbReference>
<sequence length="936" mass="106836">MAHYFLSPFSFHKKKNFSDVGQTSEDSPKLLLNNGEILEVEKTITADFAFFPLKERKNKYKQFFIALLASDIYVYRSSKDFQKAKEPKIIINLKNIFNISFYKDSEMTKFEITIMSDISTYLIKLSDVTLSYEWYNCLIEKIRLFRSQALHRDVKPNEFFDIAFDCTMSVRPKMKKYYGNQDSDVLDDLYEKITSSFKITSRVRFCMYYNLVVICNIGIQTTCDGYPPFNPNDYIKFPTNVIRDFGKQEKYIFLRIGRCSETGSGELWFKMESAERAKEAHLRIMELFDSVTERKKSDARKYSSQNIGVRMPIHRERSFTNPISATGNASLSVEEKNKRAQTWGNDMEEPKKEMSSCSTLNNPFISPNSKNSGRNITPTSDNNIESNNCSINNKIPEDDDKCVKNVKKASVSGLFLRLIDSSNDKMCRNLDNISYKGSTTSIASGIENLRNVSSLVKEDINTDFCYVEDIRKLSTSALDSKVVSQISQRFNRLHTSPKRQQSFTSTNLSPLINNTSNTLLTTDYVVMESVDMLNIPLTNSFSNINSSKEFFKLDDVKSYCSGKSEDGFLRSRTNTNVSKNTPSPSERSRINTIGSVNSDIPPNSGNLRAYSIGVRLNNNKNNLTVSSQFVNNGMYDDECNRKRSYSLGNKSIFKQKMKKGECYFSGDFEKHRTRSSSLNTNTINEQIAKNKIESDDHLEIEFGSTELVNEQFKLLSLQDIASKSNKSSSEKKEGSSLSIVCQQSIFNENKTNDEINFLYEKTFEISTKLPTSSNDDLTKSSLHLQQNAISYNNDDKDESLVDYTYDTIVSNKVKCFKNDPSSVYKYKNHPTIRKISRTIVDILEDSDSLGKSLLKSSDIPSKSKSKDSRRNTFISSSSQDDYIFLEKSESPEKNKEHCDKSSCFKVKDNSIFNSIDVDNGTPTTEKNPSDYIELSY</sequence>
<keyword evidence="3" id="KW-1185">Reference proteome</keyword>
<feature type="region of interest" description="Disordered" evidence="1">
    <location>
        <begin position="915"/>
        <end position="936"/>
    </location>
</feature>
<evidence type="ECO:0000313" key="4">
    <source>
        <dbReference type="WBParaSite" id="SVE_1014400.1"/>
    </source>
</evidence>
<dbReference type="AlphaFoldDB" id="A0A0K0FMB7"/>
<evidence type="ECO:0000313" key="3">
    <source>
        <dbReference type="Proteomes" id="UP000035680"/>
    </source>
</evidence>
<dbReference type="STRING" id="75913.A0A0K0FMB7"/>
<dbReference type="Proteomes" id="UP000035680">
    <property type="component" value="Unassembled WGS sequence"/>
</dbReference>
<dbReference type="Gene3D" id="2.30.29.30">
    <property type="entry name" value="Pleckstrin-homology domain (PH domain)/Phosphotyrosine-binding domain (PTB)"/>
    <property type="match status" value="1"/>
</dbReference>
<evidence type="ECO:0000256" key="1">
    <source>
        <dbReference type="SAM" id="MobiDB-lite"/>
    </source>
</evidence>
<proteinExistence type="predicted"/>
<reference evidence="3" key="1">
    <citation type="submission" date="2014-07" db="EMBL/GenBank/DDBJ databases">
        <authorList>
            <person name="Martin A.A"/>
            <person name="De Silva N."/>
        </authorList>
    </citation>
    <scope>NUCLEOTIDE SEQUENCE</scope>
</reference>
<organism evidence="3 4">
    <name type="scientific">Strongyloides venezuelensis</name>
    <name type="common">Threadworm</name>
    <dbReference type="NCBI Taxonomy" id="75913"/>
    <lineage>
        <taxon>Eukaryota</taxon>
        <taxon>Metazoa</taxon>
        <taxon>Ecdysozoa</taxon>
        <taxon>Nematoda</taxon>
        <taxon>Chromadorea</taxon>
        <taxon>Rhabditida</taxon>
        <taxon>Tylenchina</taxon>
        <taxon>Panagrolaimomorpha</taxon>
        <taxon>Strongyloidoidea</taxon>
        <taxon>Strongyloididae</taxon>
        <taxon>Strongyloides</taxon>
    </lineage>
</organism>
<name>A0A0K0FMB7_STRVS</name>
<feature type="region of interest" description="Disordered" evidence="1">
    <location>
        <begin position="571"/>
        <end position="599"/>
    </location>
</feature>
<dbReference type="SUPFAM" id="SSF50729">
    <property type="entry name" value="PH domain-like"/>
    <property type="match status" value="2"/>
</dbReference>
<feature type="domain" description="PH" evidence="2">
    <location>
        <begin position="30"/>
        <end position="143"/>
    </location>
</feature>
<reference evidence="4" key="2">
    <citation type="submission" date="2015-08" db="UniProtKB">
        <authorList>
            <consortium name="WormBaseParasite"/>
        </authorList>
    </citation>
    <scope>IDENTIFICATION</scope>
</reference>
<dbReference type="InterPro" id="IPR001849">
    <property type="entry name" value="PH_domain"/>
</dbReference>
<feature type="region of interest" description="Disordered" evidence="1">
    <location>
        <begin position="349"/>
        <end position="388"/>
    </location>
</feature>
<feature type="compositionally biased region" description="Polar residues" evidence="1">
    <location>
        <begin position="355"/>
        <end position="379"/>
    </location>
</feature>
<dbReference type="InterPro" id="IPR011993">
    <property type="entry name" value="PH-like_dom_sf"/>
</dbReference>
<accession>A0A0K0FMB7</accession>
<evidence type="ECO:0000259" key="2">
    <source>
        <dbReference type="PROSITE" id="PS50003"/>
    </source>
</evidence>
<protein>
    <submittedName>
        <fullName evidence="4">Insulin receptor substrate 1</fullName>
    </submittedName>
</protein>